<dbReference type="OrthoDB" id="3793553at2759"/>
<keyword evidence="2" id="KW-1185">Reference proteome</keyword>
<comment type="caution">
    <text evidence="1">The sequence shown here is derived from an EMBL/GenBank/DDBJ whole genome shotgun (WGS) entry which is preliminary data.</text>
</comment>
<reference evidence="1" key="1">
    <citation type="journal article" date="2020" name="Stud. Mycol.">
        <title>101 Dothideomycetes genomes: a test case for predicting lifestyles and emergence of pathogens.</title>
        <authorList>
            <person name="Haridas S."/>
            <person name="Albert R."/>
            <person name="Binder M."/>
            <person name="Bloem J."/>
            <person name="Labutti K."/>
            <person name="Salamov A."/>
            <person name="Andreopoulos B."/>
            <person name="Baker S."/>
            <person name="Barry K."/>
            <person name="Bills G."/>
            <person name="Bluhm B."/>
            <person name="Cannon C."/>
            <person name="Castanera R."/>
            <person name="Culley D."/>
            <person name="Daum C."/>
            <person name="Ezra D."/>
            <person name="Gonzalez J."/>
            <person name="Henrissat B."/>
            <person name="Kuo A."/>
            <person name="Liang C."/>
            <person name="Lipzen A."/>
            <person name="Lutzoni F."/>
            <person name="Magnuson J."/>
            <person name="Mondo S."/>
            <person name="Nolan M."/>
            <person name="Ohm R."/>
            <person name="Pangilinan J."/>
            <person name="Park H.-J."/>
            <person name="Ramirez L."/>
            <person name="Alfaro M."/>
            <person name="Sun H."/>
            <person name="Tritt A."/>
            <person name="Yoshinaga Y."/>
            <person name="Zwiers L.-H."/>
            <person name="Turgeon B."/>
            <person name="Goodwin S."/>
            <person name="Spatafora J."/>
            <person name="Crous P."/>
            <person name="Grigoriev I."/>
        </authorList>
    </citation>
    <scope>NUCLEOTIDE SEQUENCE</scope>
    <source>
        <strain evidence="1">CBS 125425</strain>
    </source>
</reference>
<gene>
    <name evidence="1" type="ORF">EJ04DRAFT_559890</name>
</gene>
<sequence length="330" mass="38223">MSHTLRTSIFLLRKSRKVPTVVGLPIPNLDGSYTLLGSPIDNRVKEESHDRHALSFHLNMDKQYPSIELFVPKLLSGSPEKSKMSLLYYAEDIAQDAEGYAAVSLDWRFDTIRTIGSTNVLESLQEMSAYNQLMELRIGLSPRPRPWNGVTLPQFQEMVNRKSHQSKEYDTETRDTLVKTMAISDEVSFFYCATDEAFEKWKGMIKYLRDLFTYCQHRENLWFFRDQCELAGLDRDSIIDVRYPKVNFKVHRSQVTHWQCDVELDNAAGNKVYSKPVAYKWKPFRAHIKSGNPDEVAFMIKLGIAEERNRSVGDFKELIGAGNRWFRGVF</sequence>
<organism evidence="1 2">
    <name type="scientific">Polyplosphaeria fusca</name>
    <dbReference type="NCBI Taxonomy" id="682080"/>
    <lineage>
        <taxon>Eukaryota</taxon>
        <taxon>Fungi</taxon>
        <taxon>Dikarya</taxon>
        <taxon>Ascomycota</taxon>
        <taxon>Pezizomycotina</taxon>
        <taxon>Dothideomycetes</taxon>
        <taxon>Pleosporomycetidae</taxon>
        <taxon>Pleosporales</taxon>
        <taxon>Tetraplosphaeriaceae</taxon>
        <taxon>Polyplosphaeria</taxon>
    </lineage>
</organism>
<proteinExistence type="predicted"/>
<dbReference type="EMBL" id="ML996104">
    <property type="protein sequence ID" value="KAF2739551.1"/>
    <property type="molecule type" value="Genomic_DNA"/>
</dbReference>
<protein>
    <submittedName>
        <fullName evidence="1">Uncharacterized protein</fullName>
    </submittedName>
</protein>
<evidence type="ECO:0000313" key="1">
    <source>
        <dbReference type="EMBL" id="KAF2739551.1"/>
    </source>
</evidence>
<dbReference type="Proteomes" id="UP000799444">
    <property type="component" value="Unassembled WGS sequence"/>
</dbReference>
<name>A0A9P4RAQ1_9PLEO</name>
<accession>A0A9P4RAQ1</accession>
<dbReference type="AlphaFoldDB" id="A0A9P4RAQ1"/>
<evidence type="ECO:0000313" key="2">
    <source>
        <dbReference type="Proteomes" id="UP000799444"/>
    </source>
</evidence>